<dbReference type="OrthoDB" id="6922652at2759"/>
<organism evidence="2 3">
    <name type="scientific">Danaus chrysippus</name>
    <name type="common">African queen</name>
    <dbReference type="NCBI Taxonomy" id="151541"/>
    <lineage>
        <taxon>Eukaryota</taxon>
        <taxon>Metazoa</taxon>
        <taxon>Ecdysozoa</taxon>
        <taxon>Arthropoda</taxon>
        <taxon>Hexapoda</taxon>
        <taxon>Insecta</taxon>
        <taxon>Pterygota</taxon>
        <taxon>Neoptera</taxon>
        <taxon>Endopterygota</taxon>
        <taxon>Lepidoptera</taxon>
        <taxon>Glossata</taxon>
        <taxon>Ditrysia</taxon>
        <taxon>Papilionoidea</taxon>
        <taxon>Nymphalidae</taxon>
        <taxon>Danainae</taxon>
        <taxon>Danaini</taxon>
        <taxon>Danaina</taxon>
        <taxon>Danaus</taxon>
        <taxon>Anosia</taxon>
    </lineage>
</organism>
<dbReference type="AlphaFoldDB" id="A0A8J2R199"/>
<evidence type="ECO:0000313" key="3">
    <source>
        <dbReference type="Proteomes" id="UP000789524"/>
    </source>
</evidence>
<comment type="caution">
    <text evidence="2">The sequence shown here is derived from an EMBL/GenBank/DDBJ whole genome shotgun (WGS) entry which is preliminary data.</text>
</comment>
<proteinExistence type="predicted"/>
<evidence type="ECO:0000256" key="1">
    <source>
        <dbReference type="SAM" id="MobiDB-lite"/>
    </source>
</evidence>
<reference evidence="2" key="1">
    <citation type="submission" date="2021-09" db="EMBL/GenBank/DDBJ databases">
        <authorList>
            <person name="Martin H S."/>
        </authorList>
    </citation>
    <scope>NUCLEOTIDE SEQUENCE</scope>
</reference>
<accession>A0A8J2R199</accession>
<name>A0A8J2R199_9NEOP</name>
<dbReference type="EMBL" id="CAKASE010000076">
    <property type="protein sequence ID" value="CAG9577648.1"/>
    <property type="molecule type" value="Genomic_DNA"/>
</dbReference>
<keyword evidence="3" id="KW-1185">Reference proteome</keyword>
<evidence type="ECO:0000313" key="2">
    <source>
        <dbReference type="EMBL" id="CAG9577648.1"/>
    </source>
</evidence>
<protein>
    <submittedName>
        <fullName evidence="2">(African queen) hypothetical protein</fullName>
    </submittedName>
</protein>
<gene>
    <name evidence="2" type="ORF">DCHRY22_LOCUS12462</name>
</gene>
<feature type="compositionally biased region" description="Basic and acidic residues" evidence="1">
    <location>
        <begin position="1"/>
        <end position="20"/>
    </location>
</feature>
<sequence length="323" mass="37420">MENLRVDNAKTLKDRGDNAKKNKLRAKKDLKTKCDRGDSQIKSNCDKSSESVKRVEIKNEAPKIIEIKRQSEYEKENQRLMEKRRKIRDKYTIKNYLGPDVNKQIAPKEVKVEIKKDIAMPSKQEQTEKIVLTKSDTRTYKIEKENQKVPVIKTITCKNDSKVYKAVTFRAPKRNPPTSLQIKIPTVTRSNNYTNRIPKLIKQKNTPSKTSVKPITDKKIGRKCRRWTRGHVSSPVLRTGHSPTTEVAKWAPDCINKHTKPYYEAWIDTTLTAISKDTKGKNINAKHLIKTFKQALQRAQSPDLVYKDFTDERNVGRIKINHK</sequence>
<feature type="region of interest" description="Disordered" evidence="1">
    <location>
        <begin position="1"/>
        <end position="49"/>
    </location>
</feature>
<feature type="compositionally biased region" description="Basic and acidic residues" evidence="1">
    <location>
        <begin position="27"/>
        <end position="49"/>
    </location>
</feature>
<dbReference type="Proteomes" id="UP000789524">
    <property type="component" value="Unassembled WGS sequence"/>
</dbReference>